<keyword evidence="3 5" id="KW-0819">tRNA processing</keyword>
<dbReference type="CDD" id="cd02573">
    <property type="entry name" value="PseudoU_synth_EcTruB"/>
    <property type="match status" value="1"/>
</dbReference>
<reference evidence="8" key="1">
    <citation type="journal article" date="2022" name="Front. Microbiol.">
        <title>Feed Insects as a Reservoir of Granadaene-Producing Lactococci.</title>
        <authorList>
            <person name="Neuzil-Bunesova V."/>
            <person name="Ramirez Garcia A."/>
            <person name="Modrackova N."/>
            <person name="Makovska M."/>
            <person name="Sabolova M."/>
            <person name="Sproer C."/>
            <person name="Bunk B."/>
            <person name="Blom J."/>
            <person name="Schwab C."/>
        </authorList>
    </citation>
    <scope>NUCLEOTIDE SEQUENCE</scope>
    <source>
        <strain evidence="8">I4/6O</strain>
    </source>
</reference>
<evidence type="ECO:0000313" key="8">
    <source>
        <dbReference type="EMBL" id="USJ21076.1"/>
    </source>
</evidence>
<dbReference type="EMBL" id="CP086395">
    <property type="protein sequence ID" value="USJ21076.1"/>
    <property type="molecule type" value="Genomic_DNA"/>
</dbReference>
<sequence>MNGILNVYKEAGWTSFDVVAKLRGILKTKKIGHGGTLDPQVTGVLPVAVGKATRLLEYMEEAGKVYEGEVTIGFSTETEDAEGKVIETTSVPLTLSEKEIDEAIRLFVGEIQQIPPMYSAVKVKGKRLYEYARAGEMVERPTRNVTIKSFVRTSPVTFENECARFTFRVACSKGTYIRTLAVDLSAALGYAGHMSKLQRTAANGLQIDKALTLEEIEAFVLDDKLTEILQPKEVAVSDLPRIDVTDEQAAAVRVGKKFEEAEFGELCEAKRFAFFYQNKLIAVYMKHPEKPGILKPNKVIN</sequence>
<evidence type="ECO:0000256" key="2">
    <source>
        <dbReference type="ARBA" id="ARBA00005642"/>
    </source>
</evidence>
<dbReference type="Gene3D" id="3.30.2350.10">
    <property type="entry name" value="Pseudouridine synthase"/>
    <property type="match status" value="1"/>
</dbReference>
<dbReference type="Pfam" id="PF01509">
    <property type="entry name" value="TruB_N"/>
    <property type="match status" value="1"/>
</dbReference>
<dbReference type="InterPro" id="IPR002501">
    <property type="entry name" value="PsdUridine_synth_N"/>
</dbReference>
<evidence type="ECO:0000256" key="4">
    <source>
        <dbReference type="ARBA" id="ARBA00023235"/>
    </source>
</evidence>
<dbReference type="SUPFAM" id="SSF55120">
    <property type="entry name" value="Pseudouridine synthase"/>
    <property type="match status" value="1"/>
</dbReference>
<comment type="catalytic activity">
    <reaction evidence="1 5">
        <text>uridine(55) in tRNA = pseudouridine(55) in tRNA</text>
        <dbReference type="Rhea" id="RHEA:42532"/>
        <dbReference type="Rhea" id="RHEA-COMP:10101"/>
        <dbReference type="Rhea" id="RHEA-COMP:10102"/>
        <dbReference type="ChEBI" id="CHEBI:65314"/>
        <dbReference type="ChEBI" id="CHEBI:65315"/>
        <dbReference type="EC" id="5.4.99.25"/>
    </reaction>
</comment>
<evidence type="ECO:0000256" key="1">
    <source>
        <dbReference type="ARBA" id="ARBA00000385"/>
    </source>
</evidence>
<evidence type="ECO:0000313" key="9">
    <source>
        <dbReference type="Proteomes" id="UP001056730"/>
    </source>
</evidence>
<keyword evidence="4 5" id="KW-0413">Isomerase</keyword>
<dbReference type="HAMAP" id="MF_01080">
    <property type="entry name" value="TruB_bact"/>
    <property type="match status" value="1"/>
</dbReference>
<dbReference type="PANTHER" id="PTHR13767:SF2">
    <property type="entry name" value="PSEUDOURIDYLATE SYNTHASE TRUB1"/>
    <property type="match status" value="1"/>
</dbReference>
<dbReference type="Proteomes" id="UP001056730">
    <property type="component" value="Chromosome"/>
</dbReference>
<dbReference type="AlphaFoldDB" id="A0A9Q8Y364"/>
<organism evidence="8 9">
    <name type="scientific">Lactococcus formosensis</name>
    <dbReference type="NCBI Taxonomy" id="1281486"/>
    <lineage>
        <taxon>Bacteria</taxon>
        <taxon>Bacillati</taxon>
        <taxon>Bacillota</taxon>
        <taxon>Bacilli</taxon>
        <taxon>Lactobacillales</taxon>
        <taxon>Streptococcaceae</taxon>
        <taxon>Lactococcus</taxon>
    </lineage>
</organism>
<accession>A0A9Q8Y364</accession>
<dbReference type="RefSeq" id="WP_165714146.1">
    <property type="nucleotide sequence ID" value="NZ_CP086395.1"/>
</dbReference>
<gene>
    <name evidence="5 8" type="primary">truB</name>
    <name evidence="8" type="ORF">LMK00_03485</name>
</gene>
<evidence type="ECO:0000259" key="6">
    <source>
        <dbReference type="Pfam" id="PF01509"/>
    </source>
</evidence>
<dbReference type="GO" id="GO:1990481">
    <property type="term" value="P:mRNA pseudouridine synthesis"/>
    <property type="evidence" value="ECO:0007669"/>
    <property type="project" value="TreeGrafter"/>
</dbReference>
<proteinExistence type="inferred from homology"/>
<comment type="function">
    <text evidence="5">Responsible for synthesis of pseudouridine from uracil-55 in the psi GC loop of transfer RNAs.</text>
</comment>
<feature type="domain" description="tRNA pseudouridylate synthase B C-terminal" evidence="7">
    <location>
        <begin position="178"/>
        <end position="236"/>
    </location>
</feature>
<dbReference type="GO" id="GO:0003723">
    <property type="term" value="F:RNA binding"/>
    <property type="evidence" value="ECO:0007669"/>
    <property type="project" value="InterPro"/>
</dbReference>
<dbReference type="InterPro" id="IPR014780">
    <property type="entry name" value="tRNA_psdUridine_synth_TruB"/>
</dbReference>
<dbReference type="NCBIfam" id="TIGR00431">
    <property type="entry name" value="TruB"/>
    <property type="match status" value="1"/>
</dbReference>
<comment type="similarity">
    <text evidence="2 5">Belongs to the pseudouridine synthase TruB family. Type 1 subfamily.</text>
</comment>
<evidence type="ECO:0000256" key="3">
    <source>
        <dbReference type="ARBA" id="ARBA00022694"/>
    </source>
</evidence>
<dbReference type="GO" id="GO:0160148">
    <property type="term" value="F:tRNA pseudouridine(55) synthase activity"/>
    <property type="evidence" value="ECO:0007669"/>
    <property type="project" value="UniProtKB-EC"/>
</dbReference>
<evidence type="ECO:0000256" key="5">
    <source>
        <dbReference type="HAMAP-Rule" id="MF_01080"/>
    </source>
</evidence>
<name>A0A9Q8Y364_9LACT</name>
<dbReference type="FunFam" id="3.30.2350.10:FF:000011">
    <property type="entry name" value="tRNA pseudouridine synthase B"/>
    <property type="match status" value="1"/>
</dbReference>
<dbReference type="EC" id="5.4.99.25" evidence="5"/>
<dbReference type="GO" id="GO:0031119">
    <property type="term" value="P:tRNA pseudouridine synthesis"/>
    <property type="evidence" value="ECO:0007669"/>
    <property type="project" value="UniProtKB-UniRule"/>
</dbReference>
<dbReference type="PANTHER" id="PTHR13767">
    <property type="entry name" value="TRNA-PSEUDOURIDINE SYNTHASE"/>
    <property type="match status" value="1"/>
</dbReference>
<dbReference type="KEGG" id="lfo:LMK00_03485"/>
<feature type="domain" description="Pseudouridine synthase II N-terminal" evidence="6">
    <location>
        <begin position="23"/>
        <end position="177"/>
    </location>
</feature>
<dbReference type="InterPro" id="IPR020103">
    <property type="entry name" value="PsdUridine_synth_cat_dom_sf"/>
</dbReference>
<protein>
    <recommendedName>
        <fullName evidence="5">tRNA pseudouridine synthase B</fullName>
        <ecNumber evidence="5">5.4.99.25</ecNumber>
    </recommendedName>
    <alternativeName>
        <fullName evidence="5">tRNA pseudouridine(55) synthase</fullName>
        <shortName evidence="5">Psi55 synthase</shortName>
    </alternativeName>
    <alternativeName>
        <fullName evidence="5">tRNA pseudouridylate synthase</fullName>
    </alternativeName>
    <alternativeName>
        <fullName evidence="5">tRNA-uridine isomerase</fullName>
    </alternativeName>
</protein>
<evidence type="ECO:0000259" key="7">
    <source>
        <dbReference type="Pfam" id="PF16198"/>
    </source>
</evidence>
<feature type="active site" description="Nucleophile" evidence="5">
    <location>
        <position position="38"/>
    </location>
</feature>
<dbReference type="Pfam" id="PF16198">
    <property type="entry name" value="TruB_C_2"/>
    <property type="match status" value="1"/>
</dbReference>
<dbReference type="InterPro" id="IPR032819">
    <property type="entry name" value="TruB_C"/>
</dbReference>